<dbReference type="SMART" id="SM00388">
    <property type="entry name" value="HisKA"/>
    <property type="match status" value="1"/>
</dbReference>
<feature type="transmembrane region" description="Helical" evidence="6">
    <location>
        <begin position="138"/>
        <end position="158"/>
    </location>
</feature>
<reference evidence="8" key="1">
    <citation type="submission" date="2017-02" db="EMBL/GenBank/DDBJ databases">
        <title>Genome of Microbulbifer agarilyticus GP101.</title>
        <authorList>
            <person name="Jung J."/>
            <person name="Bae S.S."/>
            <person name="Baek K."/>
        </authorList>
    </citation>
    <scope>NUCLEOTIDE SEQUENCE [LARGE SCALE GENOMIC DNA]</scope>
    <source>
        <strain evidence="8">GP101</strain>
    </source>
</reference>
<dbReference type="AlphaFoldDB" id="A0A1Q2M1H8"/>
<keyword evidence="6" id="KW-0812">Transmembrane</keyword>
<evidence type="ECO:0000256" key="5">
    <source>
        <dbReference type="ARBA" id="ARBA00022777"/>
    </source>
</evidence>
<dbReference type="OrthoDB" id="9121563at2"/>
<keyword evidence="4" id="KW-0808">Transferase</keyword>
<evidence type="ECO:0000313" key="8">
    <source>
        <dbReference type="EMBL" id="AQQ66555.1"/>
    </source>
</evidence>
<dbReference type="CDD" id="cd00082">
    <property type="entry name" value="HisKA"/>
    <property type="match status" value="1"/>
</dbReference>
<comment type="catalytic activity">
    <reaction evidence="1">
        <text>ATP + protein L-histidine = ADP + protein N-phospho-L-histidine.</text>
        <dbReference type="EC" id="2.7.13.3"/>
    </reaction>
</comment>
<dbReference type="InterPro" id="IPR036097">
    <property type="entry name" value="HisK_dim/P_sf"/>
</dbReference>
<evidence type="ECO:0000256" key="6">
    <source>
        <dbReference type="SAM" id="Phobius"/>
    </source>
</evidence>
<evidence type="ECO:0000313" key="9">
    <source>
        <dbReference type="Proteomes" id="UP000188219"/>
    </source>
</evidence>
<evidence type="ECO:0000256" key="3">
    <source>
        <dbReference type="ARBA" id="ARBA00022553"/>
    </source>
</evidence>
<dbReference type="RefSeq" id="WP_077400055.1">
    <property type="nucleotide sequence ID" value="NZ_CP019650.1"/>
</dbReference>
<dbReference type="PANTHER" id="PTHR45436:SF16">
    <property type="entry name" value="HISTIDINE KINASE"/>
    <property type="match status" value="1"/>
</dbReference>
<dbReference type="GO" id="GO:0000155">
    <property type="term" value="F:phosphorelay sensor kinase activity"/>
    <property type="evidence" value="ECO:0007669"/>
    <property type="project" value="InterPro"/>
</dbReference>
<dbReference type="InterPro" id="IPR003661">
    <property type="entry name" value="HisK_dim/P_dom"/>
</dbReference>
<keyword evidence="9" id="KW-1185">Reference proteome</keyword>
<keyword evidence="3" id="KW-0597">Phosphoprotein</keyword>
<dbReference type="Gene3D" id="1.10.287.130">
    <property type="match status" value="1"/>
</dbReference>
<sequence length="421" mass="46703">MQAETPRSNLQRKVFTLFGGFTLLLCLIYSGIGLLTAYVIEDQLLDNLIIEEARYIEQSFRNDGTLPSPRLPMFTLYTSPTDTPPEFLTALAGEQRRAEYFVEGHQHFHLRELSPGTGAILAAEVGSLLTVSNQSDRLIWLPLAAFLLTTALALWLAYRLVTSAIRPILNLAQEVELQATSQSPLALSTSSRHDEIGFLARTLQRNVHELQQARQREAEFTHDVSHELRTNLAIASNTLALARDQGLGVEETRALSDTLATMNRTVSTLLALARSESFEHSSFDLRPLVEERLLARREITTHPDFQLDIELPDTLPVEGHPHLAASLLDILFDNAIQHASQPALTIRYMDGALIFANPVLKDFNTASLFNAGARGPDSEGFGQGLYLASRIFTALGWRFSATCENNKFSLSVMPDSQCADQ</sequence>
<dbReference type="STRING" id="260552.Mag101_02015"/>
<evidence type="ECO:0000256" key="2">
    <source>
        <dbReference type="ARBA" id="ARBA00012438"/>
    </source>
</evidence>
<evidence type="ECO:0000256" key="1">
    <source>
        <dbReference type="ARBA" id="ARBA00000085"/>
    </source>
</evidence>
<dbReference type="EMBL" id="CP019650">
    <property type="protein sequence ID" value="AQQ66555.1"/>
    <property type="molecule type" value="Genomic_DNA"/>
</dbReference>
<accession>A0A1Q2M1H8</accession>
<dbReference type="InterPro" id="IPR050428">
    <property type="entry name" value="TCS_sensor_his_kinase"/>
</dbReference>
<proteinExistence type="predicted"/>
<dbReference type="SUPFAM" id="SSF47384">
    <property type="entry name" value="Homodimeric domain of signal transducing histidine kinase"/>
    <property type="match status" value="1"/>
</dbReference>
<keyword evidence="6" id="KW-1133">Transmembrane helix</keyword>
<name>A0A1Q2M1H8_9GAMM</name>
<dbReference type="PANTHER" id="PTHR45436">
    <property type="entry name" value="SENSOR HISTIDINE KINASE YKOH"/>
    <property type="match status" value="1"/>
</dbReference>
<organism evidence="8 9">
    <name type="scientific">Microbulbifer agarilyticus</name>
    <dbReference type="NCBI Taxonomy" id="260552"/>
    <lineage>
        <taxon>Bacteria</taxon>
        <taxon>Pseudomonadati</taxon>
        <taxon>Pseudomonadota</taxon>
        <taxon>Gammaproteobacteria</taxon>
        <taxon>Cellvibrionales</taxon>
        <taxon>Microbulbiferaceae</taxon>
        <taxon>Microbulbifer</taxon>
    </lineage>
</organism>
<dbReference type="SUPFAM" id="SSF55874">
    <property type="entry name" value="ATPase domain of HSP90 chaperone/DNA topoisomerase II/histidine kinase"/>
    <property type="match status" value="1"/>
</dbReference>
<feature type="transmembrane region" description="Helical" evidence="6">
    <location>
        <begin position="14"/>
        <end position="40"/>
    </location>
</feature>
<keyword evidence="6" id="KW-0472">Membrane</keyword>
<protein>
    <recommendedName>
        <fullName evidence="2">histidine kinase</fullName>
        <ecNumber evidence="2">2.7.13.3</ecNumber>
    </recommendedName>
</protein>
<dbReference type="Gene3D" id="6.10.340.10">
    <property type="match status" value="1"/>
</dbReference>
<gene>
    <name evidence="8" type="ORF">Mag101_02015</name>
</gene>
<keyword evidence="5" id="KW-0418">Kinase</keyword>
<feature type="domain" description="Signal transduction histidine kinase dimerisation/phosphoacceptor" evidence="7">
    <location>
        <begin position="216"/>
        <end position="278"/>
    </location>
</feature>
<dbReference type="GO" id="GO:0005886">
    <property type="term" value="C:plasma membrane"/>
    <property type="evidence" value="ECO:0007669"/>
    <property type="project" value="TreeGrafter"/>
</dbReference>
<dbReference type="KEGG" id="maga:Mag101_02015"/>
<dbReference type="InterPro" id="IPR036890">
    <property type="entry name" value="HATPase_C_sf"/>
</dbReference>
<dbReference type="EC" id="2.7.13.3" evidence="2"/>
<dbReference type="Proteomes" id="UP000188219">
    <property type="component" value="Chromosome"/>
</dbReference>
<dbReference type="Gene3D" id="3.30.565.10">
    <property type="entry name" value="Histidine kinase-like ATPase, C-terminal domain"/>
    <property type="match status" value="1"/>
</dbReference>
<evidence type="ECO:0000256" key="4">
    <source>
        <dbReference type="ARBA" id="ARBA00022679"/>
    </source>
</evidence>
<evidence type="ECO:0000259" key="7">
    <source>
        <dbReference type="SMART" id="SM00388"/>
    </source>
</evidence>